<dbReference type="Proteomes" id="UP000765507">
    <property type="component" value="Unassembled WGS sequence"/>
</dbReference>
<evidence type="ECO:0000256" key="6">
    <source>
        <dbReference type="SAM" id="MobiDB-lite"/>
    </source>
</evidence>
<feature type="region of interest" description="Disordered" evidence="6">
    <location>
        <begin position="1"/>
        <end position="45"/>
    </location>
</feature>
<dbReference type="FunFam" id="1.20.5.500:FF:000001">
    <property type="entry name" value="Type II keratin 23"/>
    <property type="match status" value="1"/>
</dbReference>
<reference evidence="8 9" key="1">
    <citation type="journal article" date="2020" name="G3 (Bethesda)">
        <title>Draft Genome of the Common Snapping Turtle, Chelydra serpentina, a Model for Phenotypic Plasticity in Reptiles.</title>
        <authorList>
            <person name="Das D."/>
            <person name="Singh S.K."/>
            <person name="Bierstedt J."/>
            <person name="Erickson A."/>
            <person name="Galli G.L.J."/>
            <person name="Crossley D.A. 2nd"/>
            <person name="Rhen T."/>
        </authorList>
    </citation>
    <scope>NUCLEOTIDE SEQUENCE [LARGE SCALE GENOMIC DNA]</scope>
    <source>
        <strain evidence="8">KW</strain>
    </source>
</reference>
<comment type="similarity">
    <text evidence="3 4">Belongs to the intermediate filament family.</text>
</comment>
<dbReference type="Gene3D" id="1.20.5.1160">
    <property type="entry name" value="Vasodilator-stimulated phosphoprotein"/>
    <property type="match status" value="1"/>
</dbReference>
<name>A0A8T1SNL9_CHESE</name>
<feature type="compositionally biased region" description="Low complexity" evidence="6">
    <location>
        <begin position="1"/>
        <end position="16"/>
    </location>
</feature>
<dbReference type="Pfam" id="PF00038">
    <property type="entry name" value="Filament"/>
    <property type="match status" value="1"/>
</dbReference>
<dbReference type="PANTHER" id="PTHR45616:SF70">
    <property type="entry name" value="IF ROD DOMAIN-CONTAINING PROTEIN"/>
    <property type="match status" value="1"/>
</dbReference>
<gene>
    <name evidence="8" type="ORF">G0U57_004165</name>
</gene>
<dbReference type="GO" id="GO:0030280">
    <property type="term" value="F:structural constituent of skin epidermis"/>
    <property type="evidence" value="ECO:0007669"/>
    <property type="project" value="TreeGrafter"/>
</dbReference>
<dbReference type="InterPro" id="IPR018039">
    <property type="entry name" value="IF_conserved"/>
</dbReference>
<dbReference type="PRINTS" id="PR01276">
    <property type="entry name" value="TYPE2KERATIN"/>
</dbReference>
<evidence type="ECO:0000259" key="7">
    <source>
        <dbReference type="PROSITE" id="PS51842"/>
    </source>
</evidence>
<evidence type="ECO:0000256" key="2">
    <source>
        <dbReference type="ARBA" id="ARBA00023054"/>
    </source>
</evidence>
<comment type="caution">
    <text evidence="8">The sequence shown here is derived from an EMBL/GenBank/DDBJ whole genome shotgun (WGS) entry which is preliminary data.</text>
</comment>
<dbReference type="InterPro" id="IPR003054">
    <property type="entry name" value="Keratin_II"/>
</dbReference>
<dbReference type="PROSITE" id="PS51842">
    <property type="entry name" value="IF_ROD_2"/>
    <property type="match status" value="1"/>
</dbReference>
<feature type="coiled-coil region" evidence="5">
    <location>
        <begin position="85"/>
        <end position="370"/>
    </location>
</feature>
<dbReference type="GO" id="GO:0045095">
    <property type="term" value="C:keratin filament"/>
    <property type="evidence" value="ECO:0007669"/>
    <property type="project" value="InterPro"/>
</dbReference>
<evidence type="ECO:0000256" key="4">
    <source>
        <dbReference type="RuleBase" id="RU000685"/>
    </source>
</evidence>
<dbReference type="Gene3D" id="1.20.5.170">
    <property type="match status" value="1"/>
</dbReference>
<dbReference type="Gene3D" id="1.20.5.500">
    <property type="entry name" value="Single helix bin"/>
    <property type="match status" value="1"/>
</dbReference>
<organism evidence="8 9">
    <name type="scientific">Chelydra serpentina</name>
    <name type="common">Snapping turtle</name>
    <name type="synonym">Testudo serpentina</name>
    <dbReference type="NCBI Taxonomy" id="8475"/>
    <lineage>
        <taxon>Eukaryota</taxon>
        <taxon>Metazoa</taxon>
        <taxon>Chordata</taxon>
        <taxon>Craniata</taxon>
        <taxon>Vertebrata</taxon>
        <taxon>Euteleostomi</taxon>
        <taxon>Archelosauria</taxon>
        <taxon>Testudinata</taxon>
        <taxon>Testudines</taxon>
        <taxon>Cryptodira</taxon>
        <taxon>Durocryptodira</taxon>
        <taxon>Americhelydia</taxon>
        <taxon>Chelydroidea</taxon>
        <taxon>Chelydridae</taxon>
        <taxon>Chelydra</taxon>
    </lineage>
</organism>
<dbReference type="PANTHER" id="PTHR45616">
    <property type="entry name" value="GATA-TYPE DOMAIN-CONTAINING PROTEIN"/>
    <property type="match status" value="1"/>
</dbReference>
<keyword evidence="2 5" id="KW-0175">Coiled coil</keyword>
<evidence type="ECO:0000256" key="5">
    <source>
        <dbReference type="SAM" id="Coils"/>
    </source>
</evidence>
<dbReference type="PROSITE" id="PS00226">
    <property type="entry name" value="IF_ROD_1"/>
    <property type="match status" value="1"/>
</dbReference>
<sequence>MSSYPRPRPMSFSSRSQGSLPSWGSPYRAGSGFQPGVRSSPSMGRLGPAAYPGSGLSSSFLLASLPSLEIDPALHQIRSEEKEQIKGLNNQFVSFIDKVRNLEQQNKVLETQLKLLKDKDQYKSNLGQIMALSSQNLKQQIETLSQDKGRLRGELDHMQALVEELKGRYEDEINRRNQLENEFVMTKKDLDDLYLQKVDIESKLESITDELNYLKQLYDEEIRELQSQMQNTQVTVEMDNSRELEMKQVIDEVKAQYQAMANKSREEAEQWYKHKFDDMEAQARKHNDEMKSVKGEITELSRYAQRINADIEALKNQRASLESAVALAEEQGEQAVRGTKDTVQELEEVLKGAKQDMARKAREYQELMNIKLALDLEIATYRKLLEGEE</sequence>
<evidence type="ECO:0000313" key="8">
    <source>
        <dbReference type="EMBL" id="KAG6930213.1"/>
    </source>
</evidence>
<protein>
    <submittedName>
        <fullName evidence="8">Keratin, type II cytoskeletal 8-like</fullName>
    </submittedName>
</protein>
<dbReference type="OrthoDB" id="2441647at2759"/>
<feature type="domain" description="IF rod" evidence="7">
    <location>
        <begin position="81"/>
        <end position="389"/>
    </location>
</feature>
<dbReference type="EMBL" id="JAHGAV010000155">
    <property type="protein sequence ID" value="KAG6930213.1"/>
    <property type="molecule type" value="Genomic_DNA"/>
</dbReference>
<evidence type="ECO:0000256" key="3">
    <source>
        <dbReference type="ARBA" id="ARBA00061646"/>
    </source>
</evidence>
<accession>A0A8T1SNL9</accession>
<feature type="non-terminal residue" evidence="8">
    <location>
        <position position="389"/>
    </location>
</feature>
<dbReference type="SMART" id="SM01391">
    <property type="entry name" value="Filament"/>
    <property type="match status" value="1"/>
</dbReference>
<dbReference type="FunFam" id="1.20.5.1160:FF:000001">
    <property type="entry name" value="Keratin type II"/>
    <property type="match status" value="1"/>
</dbReference>
<evidence type="ECO:0000313" key="9">
    <source>
        <dbReference type="Proteomes" id="UP000765507"/>
    </source>
</evidence>
<dbReference type="GO" id="GO:0005615">
    <property type="term" value="C:extracellular space"/>
    <property type="evidence" value="ECO:0007669"/>
    <property type="project" value="TreeGrafter"/>
</dbReference>
<dbReference type="GO" id="GO:0045109">
    <property type="term" value="P:intermediate filament organization"/>
    <property type="evidence" value="ECO:0007669"/>
    <property type="project" value="TreeGrafter"/>
</dbReference>
<dbReference type="GO" id="GO:0031424">
    <property type="term" value="P:keratinization"/>
    <property type="evidence" value="ECO:0007669"/>
    <property type="project" value="TreeGrafter"/>
</dbReference>
<dbReference type="AlphaFoldDB" id="A0A8T1SNL9"/>
<evidence type="ECO:0000256" key="1">
    <source>
        <dbReference type="ARBA" id="ARBA00022754"/>
    </source>
</evidence>
<dbReference type="InterPro" id="IPR039008">
    <property type="entry name" value="IF_rod_dom"/>
</dbReference>
<keyword evidence="9" id="KW-1185">Reference proteome</keyword>
<proteinExistence type="inferred from homology"/>
<keyword evidence="1 4" id="KW-0403">Intermediate filament</keyword>
<dbReference type="SUPFAM" id="SSF64593">
    <property type="entry name" value="Intermediate filament protein, coiled coil region"/>
    <property type="match status" value="2"/>
</dbReference>